<evidence type="ECO:0000256" key="1">
    <source>
        <dbReference type="ARBA" id="ARBA00023015"/>
    </source>
</evidence>
<protein>
    <submittedName>
        <fullName evidence="5">Transcriptional regulator, MarR family</fullName>
    </submittedName>
</protein>
<accession>A0A150K889</accession>
<dbReference type="GO" id="GO:0003700">
    <property type="term" value="F:DNA-binding transcription factor activity"/>
    <property type="evidence" value="ECO:0007669"/>
    <property type="project" value="InterPro"/>
</dbReference>
<dbReference type="Proteomes" id="UP000075288">
    <property type="component" value="Unassembled WGS sequence"/>
</dbReference>
<dbReference type="EMBL" id="LQYI01000034">
    <property type="protein sequence ID" value="KYC71281.1"/>
    <property type="molecule type" value="Genomic_DNA"/>
</dbReference>
<dbReference type="SUPFAM" id="SSF46785">
    <property type="entry name" value="Winged helix' DNA-binding domain"/>
    <property type="match status" value="1"/>
</dbReference>
<evidence type="ECO:0000259" key="4">
    <source>
        <dbReference type="PROSITE" id="PS50995"/>
    </source>
</evidence>
<evidence type="ECO:0000313" key="8">
    <source>
        <dbReference type="Proteomes" id="UP000070376"/>
    </source>
</evidence>
<evidence type="ECO:0000313" key="5">
    <source>
        <dbReference type="EMBL" id="KWZ85648.1"/>
    </source>
</evidence>
<dbReference type="InterPro" id="IPR036388">
    <property type="entry name" value="WH-like_DNA-bd_sf"/>
</dbReference>
<organism evidence="6 9">
    <name type="scientific">Heyndrickxia coagulans</name>
    <name type="common">Weizmannia coagulans</name>
    <dbReference type="NCBI Taxonomy" id="1398"/>
    <lineage>
        <taxon>Bacteria</taxon>
        <taxon>Bacillati</taxon>
        <taxon>Bacillota</taxon>
        <taxon>Bacilli</taxon>
        <taxon>Bacillales</taxon>
        <taxon>Bacillaceae</taxon>
        <taxon>Heyndrickxia</taxon>
    </lineage>
</organism>
<comment type="caution">
    <text evidence="6">The sequence shown here is derived from an EMBL/GenBank/DDBJ whole genome shotgun (WGS) entry which is preliminary data.</text>
</comment>
<reference evidence="9 10" key="1">
    <citation type="submission" date="2016-01" db="EMBL/GenBank/DDBJ databases">
        <title>Genome Sequences of Twelve Sporeforming Bacillus Species Isolated from Foods.</title>
        <authorList>
            <person name="Berendsen E.M."/>
            <person name="Wells-Bennik M.H."/>
            <person name="Krawcyk A.O."/>
            <person name="De Jong A."/>
            <person name="Holsappel S."/>
            <person name="Eijlander R.T."/>
            <person name="Kuipers O.P."/>
        </authorList>
    </citation>
    <scope>NUCLEOTIDE SEQUENCE [LARGE SCALE GENOMIC DNA]</scope>
    <source>
        <strain evidence="6 9">B4098</strain>
        <strain evidence="7 10">B4099</strain>
    </source>
</reference>
<keyword evidence="2" id="KW-0238">DNA-binding</keyword>
<dbReference type="AlphaFoldDB" id="A0A150K889"/>
<keyword evidence="3" id="KW-0804">Transcription</keyword>
<dbReference type="Proteomes" id="UP000075304">
    <property type="component" value="Unassembled WGS sequence"/>
</dbReference>
<dbReference type="RefSeq" id="WP_013860517.1">
    <property type="nucleotide sequence ID" value="NZ_CABJCT010000040.1"/>
</dbReference>
<dbReference type="Gene3D" id="1.10.10.10">
    <property type="entry name" value="Winged helix-like DNA-binding domain superfamily/Winged helix DNA-binding domain"/>
    <property type="match status" value="1"/>
</dbReference>
<gene>
    <name evidence="6" type="ORF">B4098_1680</name>
    <name evidence="7" type="ORF">B4099_1885</name>
    <name evidence="5" type="ORF">HMPREF3213_00308</name>
</gene>
<reference evidence="8" key="2">
    <citation type="submission" date="2016-01" db="EMBL/GenBank/DDBJ databases">
        <authorList>
            <person name="Mitreva M."/>
            <person name="Pepin K.H."/>
            <person name="Mihindukulasuriya K.A."/>
            <person name="Fulton R."/>
            <person name="Fronick C."/>
            <person name="O'Laughlin M."/>
            <person name="Miner T."/>
            <person name="Herter B."/>
            <person name="Rosa B.A."/>
            <person name="Cordes M."/>
            <person name="Tomlinson C."/>
            <person name="Wollam A."/>
            <person name="Palsikar V.B."/>
            <person name="Mardis E.R."/>
            <person name="Wilson R.K."/>
        </authorList>
    </citation>
    <scope>NUCLEOTIDE SEQUENCE [LARGE SCALE GENOMIC DNA]</scope>
    <source>
        <strain evidence="8">GED7749B</strain>
    </source>
</reference>
<dbReference type="GeneID" id="29814166"/>
<name>A0A150K889_HEYCO</name>
<reference evidence="5" key="3">
    <citation type="submission" date="2016-01" db="EMBL/GenBank/DDBJ databases">
        <authorList>
            <person name="Oliw E.H."/>
        </authorList>
    </citation>
    <scope>NUCLEOTIDE SEQUENCE [LARGE SCALE GENOMIC DNA]</scope>
    <source>
        <strain evidence="5">GED7749B</strain>
    </source>
</reference>
<dbReference type="OMA" id="WCEVLER"/>
<dbReference type="InterPro" id="IPR000835">
    <property type="entry name" value="HTH_MarR-typ"/>
</dbReference>
<dbReference type="PANTHER" id="PTHR42756:SF1">
    <property type="entry name" value="TRANSCRIPTIONAL REPRESSOR OF EMRAB OPERON"/>
    <property type="match status" value="1"/>
</dbReference>
<evidence type="ECO:0000313" key="10">
    <source>
        <dbReference type="Proteomes" id="UP000075304"/>
    </source>
</evidence>
<feature type="domain" description="HTH marR-type" evidence="4">
    <location>
        <begin position="1"/>
        <end position="137"/>
    </location>
</feature>
<evidence type="ECO:0000256" key="3">
    <source>
        <dbReference type="ARBA" id="ARBA00023163"/>
    </source>
</evidence>
<dbReference type="PANTHER" id="PTHR42756">
    <property type="entry name" value="TRANSCRIPTIONAL REGULATOR, MARR"/>
    <property type="match status" value="1"/>
</dbReference>
<proteinExistence type="predicted"/>
<dbReference type="EMBL" id="LRPN01000013">
    <property type="protein sequence ID" value="KWZ85648.1"/>
    <property type="molecule type" value="Genomic_DNA"/>
</dbReference>
<evidence type="ECO:0000313" key="7">
    <source>
        <dbReference type="EMBL" id="KYC71281.1"/>
    </source>
</evidence>
<dbReference type="EMBL" id="LQYG01000017">
    <property type="protein sequence ID" value="KYC65418.1"/>
    <property type="molecule type" value="Genomic_DNA"/>
</dbReference>
<evidence type="ECO:0000256" key="2">
    <source>
        <dbReference type="ARBA" id="ARBA00023125"/>
    </source>
</evidence>
<dbReference type="Pfam" id="PF12802">
    <property type="entry name" value="MarR_2"/>
    <property type="match status" value="1"/>
</dbReference>
<dbReference type="GO" id="GO:0003677">
    <property type="term" value="F:DNA binding"/>
    <property type="evidence" value="ECO:0007669"/>
    <property type="project" value="UniProtKB-KW"/>
</dbReference>
<dbReference type="PRINTS" id="PR00598">
    <property type="entry name" value="HTHMARR"/>
</dbReference>
<dbReference type="PATRIC" id="fig|1398.22.peg.302"/>
<dbReference type="InterPro" id="IPR036390">
    <property type="entry name" value="WH_DNA-bd_sf"/>
</dbReference>
<evidence type="ECO:0000313" key="9">
    <source>
        <dbReference type="Proteomes" id="UP000075288"/>
    </source>
</evidence>
<keyword evidence="1" id="KW-0805">Transcription regulation</keyword>
<dbReference type="PROSITE" id="PS50995">
    <property type="entry name" value="HTH_MARR_2"/>
    <property type="match status" value="1"/>
</dbReference>
<dbReference type="SMART" id="SM00347">
    <property type="entry name" value="HTH_MARR"/>
    <property type="match status" value="1"/>
</dbReference>
<dbReference type="Proteomes" id="UP000070376">
    <property type="component" value="Unassembled WGS sequence"/>
</dbReference>
<sequence>MEDSKMDQFLTHWRYINRHLREGRLANEDKKITRLQWILLRHVGRSGQCTMGSLADHFNVSMSTVSQMIDRLEKWGYARRVASARDGRVKMVSLTEKGEEIIKEAKTAYLQQLSNGLSQFSEAEQELFIGFLQRLAENLKVSKGDHQTDKKA</sequence>
<evidence type="ECO:0000313" key="6">
    <source>
        <dbReference type="EMBL" id="KYC65418.1"/>
    </source>
</evidence>